<keyword evidence="2" id="KW-0233">DNA recombination</keyword>
<dbReference type="RefSeq" id="WP_087256080.1">
    <property type="nucleotide sequence ID" value="NZ_JAFILD010000147.1"/>
</dbReference>
<dbReference type="InterPro" id="IPR002104">
    <property type="entry name" value="Integrase_catalytic"/>
</dbReference>
<evidence type="ECO:0000313" key="6">
    <source>
        <dbReference type="EMBL" id="OUQ05222.1"/>
    </source>
</evidence>
<evidence type="ECO:0000313" key="7">
    <source>
        <dbReference type="Proteomes" id="UP000196258"/>
    </source>
</evidence>
<evidence type="ECO:0000259" key="4">
    <source>
        <dbReference type="PROSITE" id="PS51898"/>
    </source>
</evidence>
<dbReference type="EMBL" id="NFLB01000006">
    <property type="protein sequence ID" value="OUQ05222.1"/>
    <property type="molecule type" value="Genomic_DNA"/>
</dbReference>
<reference evidence="7" key="1">
    <citation type="submission" date="2017-04" db="EMBL/GenBank/DDBJ databases">
        <title>Function of individual gut microbiota members based on whole genome sequencing of pure cultures obtained from chicken caecum.</title>
        <authorList>
            <person name="Medvecky M."/>
            <person name="Cejkova D."/>
            <person name="Polansky O."/>
            <person name="Karasova D."/>
            <person name="Kubasova T."/>
            <person name="Cizek A."/>
            <person name="Rychlik I."/>
        </authorList>
    </citation>
    <scope>NUCLEOTIDE SEQUENCE [LARGE SCALE GENOMIC DNA]</scope>
    <source>
        <strain evidence="7">An149</strain>
    </source>
</reference>
<dbReference type="PANTHER" id="PTHR30349">
    <property type="entry name" value="PHAGE INTEGRASE-RELATED"/>
    <property type="match status" value="1"/>
</dbReference>
<gene>
    <name evidence="6" type="ORF">B5E91_06105</name>
</gene>
<dbReference type="Proteomes" id="UP000196258">
    <property type="component" value="Unassembled WGS sequence"/>
</dbReference>
<keyword evidence="1 3" id="KW-0238">DNA-binding</keyword>
<protein>
    <recommendedName>
        <fullName evidence="8">Tyr recombinase domain-containing protein</fullName>
    </recommendedName>
</protein>
<dbReference type="Pfam" id="PF00589">
    <property type="entry name" value="Phage_integrase"/>
    <property type="match status" value="1"/>
</dbReference>
<evidence type="ECO:0000256" key="3">
    <source>
        <dbReference type="PROSITE-ProRule" id="PRU01248"/>
    </source>
</evidence>
<organism evidence="6 7">
    <name type="scientific">Thomasclavelia spiroformis</name>
    <dbReference type="NCBI Taxonomy" id="29348"/>
    <lineage>
        <taxon>Bacteria</taxon>
        <taxon>Bacillati</taxon>
        <taxon>Bacillota</taxon>
        <taxon>Erysipelotrichia</taxon>
        <taxon>Erysipelotrichales</taxon>
        <taxon>Coprobacillaceae</taxon>
        <taxon>Thomasclavelia</taxon>
    </lineage>
</organism>
<proteinExistence type="predicted"/>
<sequence length="327" mass="38173">MLDKDNVVFDSRYAEIAEEYITYKQSLGFSFGYNDKRHLNRLLKYLYSQGSKSNPLVFDENIVINYFKSETNSPRTVHSKQSFIRQFAIFLNNVKGIEAYIYPQELIKTEKNYIPRIFSTDEIIRMFETCNHLKYDGNSYQYNYLIFPALLRVLYCCGLRLGEALKLKVDNVDLNSGIITICNGKNNVSRLIPISDSLKEYLIIYDNNLIRKNNYFFPAVNGYMNPGTVRKLYHRTLKEAGIDGRASNGQSRIHDLRHNFAIHTLENVINLGMDPYCSLPILSVYMGHKGIESTEIYLRLTKHYFVNFLNYSKKDADYLFPEVTDYE</sequence>
<feature type="domain" description="Tyr recombinase" evidence="4">
    <location>
        <begin position="113"/>
        <end position="310"/>
    </location>
</feature>
<evidence type="ECO:0000259" key="5">
    <source>
        <dbReference type="PROSITE" id="PS51900"/>
    </source>
</evidence>
<dbReference type="PANTHER" id="PTHR30349:SF64">
    <property type="entry name" value="PROPHAGE INTEGRASE INTD-RELATED"/>
    <property type="match status" value="1"/>
</dbReference>
<dbReference type="GO" id="GO:0003677">
    <property type="term" value="F:DNA binding"/>
    <property type="evidence" value="ECO:0007669"/>
    <property type="project" value="UniProtKB-UniRule"/>
</dbReference>
<dbReference type="GO" id="GO:0006310">
    <property type="term" value="P:DNA recombination"/>
    <property type="evidence" value="ECO:0007669"/>
    <property type="project" value="UniProtKB-KW"/>
</dbReference>
<dbReference type="InterPro" id="IPR044068">
    <property type="entry name" value="CB"/>
</dbReference>
<dbReference type="Gene3D" id="1.10.443.10">
    <property type="entry name" value="Intergrase catalytic core"/>
    <property type="match status" value="1"/>
</dbReference>
<dbReference type="InterPro" id="IPR011010">
    <property type="entry name" value="DNA_brk_join_enz"/>
</dbReference>
<accession>A0A1Y4PVK8</accession>
<evidence type="ECO:0008006" key="8">
    <source>
        <dbReference type="Google" id="ProtNLM"/>
    </source>
</evidence>
<dbReference type="InterPro" id="IPR050090">
    <property type="entry name" value="Tyrosine_recombinase_XerCD"/>
</dbReference>
<comment type="caution">
    <text evidence="6">The sequence shown here is derived from an EMBL/GenBank/DDBJ whole genome shotgun (WGS) entry which is preliminary data.</text>
</comment>
<name>A0A1Y4PVK8_9FIRM</name>
<evidence type="ECO:0000256" key="1">
    <source>
        <dbReference type="ARBA" id="ARBA00023125"/>
    </source>
</evidence>
<dbReference type="PROSITE" id="PS51900">
    <property type="entry name" value="CB"/>
    <property type="match status" value="1"/>
</dbReference>
<dbReference type="InterPro" id="IPR013762">
    <property type="entry name" value="Integrase-like_cat_sf"/>
</dbReference>
<evidence type="ECO:0000256" key="2">
    <source>
        <dbReference type="ARBA" id="ARBA00023172"/>
    </source>
</evidence>
<dbReference type="GO" id="GO:0015074">
    <property type="term" value="P:DNA integration"/>
    <property type="evidence" value="ECO:0007669"/>
    <property type="project" value="InterPro"/>
</dbReference>
<feature type="domain" description="Core-binding (CB)" evidence="5">
    <location>
        <begin position="11"/>
        <end position="92"/>
    </location>
</feature>
<dbReference type="SUPFAM" id="SSF56349">
    <property type="entry name" value="DNA breaking-rejoining enzymes"/>
    <property type="match status" value="1"/>
</dbReference>
<dbReference type="AlphaFoldDB" id="A0A1Y4PVK8"/>
<dbReference type="PROSITE" id="PS51898">
    <property type="entry name" value="TYR_RECOMBINASE"/>
    <property type="match status" value="1"/>
</dbReference>